<dbReference type="InterPro" id="IPR003615">
    <property type="entry name" value="HNH_nuc"/>
</dbReference>
<comment type="caution">
    <text evidence="3">The sequence shown here is derived from an EMBL/GenBank/DDBJ whole genome shotgun (WGS) entry which is preliminary data.</text>
</comment>
<organism evidence="3">
    <name type="scientific">mine drainage metagenome</name>
    <dbReference type="NCBI Taxonomy" id="410659"/>
    <lineage>
        <taxon>unclassified sequences</taxon>
        <taxon>metagenomes</taxon>
        <taxon>ecological metagenomes</taxon>
    </lineage>
</organism>
<name>T1CSW0_9ZZZZ</name>
<dbReference type="GO" id="GO:0008270">
    <property type="term" value="F:zinc ion binding"/>
    <property type="evidence" value="ECO:0007669"/>
    <property type="project" value="InterPro"/>
</dbReference>
<reference evidence="3" key="1">
    <citation type="submission" date="2013-08" db="EMBL/GenBank/DDBJ databases">
        <authorList>
            <person name="Mendez C."/>
            <person name="Richter M."/>
            <person name="Ferrer M."/>
            <person name="Sanchez J."/>
        </authorList>
    </citation>
    <scope>NUCLEOTIDE SEQUENCE</scope>
</reference>
<reference evidence="3" key="2">
    <citation type="journal article" date="2014" name="ISME J.">
        <title>Microbial stratification in low pH oxic and suboxic macroscopic growths along an acid mine drainage.</title>
        <authorList>
            <person name="Mendez-Garcia C."/>
            <person name="Mesa V."/>
            <person name="Sprenger R.R."/>
            <person name="Richter M."/>
            <person name="Diez M.S."/>
            <person name="Solano J."/>
            <person name="Bargiela R."/>
            <person name="Golyshina O.V."/>
            <person name="Manteca A."/>
            <person name="Ramos J.L."/>
            <person name="Gallego J.R."/>
            <person name="Llorente I."/>
            <person name="Martins Dos Santos V.A."/>
            <person name="Jensen O.N."/>
            <person name="Pelaez A.I."/>
            <person name="Sanchez J."/>
            <person name="Ferrer M."/>
        </authorList>
    </citation>
    <scope>NUCLEOTIDE SEQUENCE</scope>
</reference>
<dbReference type="Pfam" id="PF18780">
    <property type="entry name" value="HNH_repeat"/>
    <property type="match status" value="3"/>
</dbReference>
<sequence>MDLSDSPLRFELEHLDSYDDEALLAELRRVAKLIHTPQITSRQFTALAKVNGSTLQRRFRGWKGALEAAGLGDRFDSSGSKKGSQEILDAIKAVSIKLQKYELTLQEFQAHTGWTGTPVRRIFGSWKNALIAAGLGQSALGKRYTDEECFENMLSVWTHYGRAPQHDDMSKAPSIVGPKAYVRRWGTWRKALAAFVQRVTVDSHVEPRPAQASQQQVPSEKGVIESTKRGSRDVPLALRYYVLRRDHFRCVTCGASPAIEAGVLLHVDHVHPWALGGATVAGNLRTLCQQCNLGKGVSPA</sequence>
<dbReference type="CDD" id="cd00085">
    <property type="entry name" value="HNHc"/>
    <property type="match status" value="1"/>
</dbReference>
<dbReference type="Pfam" id="PF01844">
    <property type="entry name" value="HNH"/>
    <property type="match status" value="1"/>
</dbReference>
<dbReference type="InterPro" id="IPR041025">
    <property type="entry name" value="HNH_repeat"/>
</dbReference>
<evidence type="ECO:0000313" key="3">
    <source>
        <dbReference type="EMBL" id="EQD71644.1"/>
    </source>
</evidence>
<protein>
    <submittedName>
        <fullName evidence="3">HNH endonuclease domain protein</fullName>
    </submittedName>
</protein>
<proteinExistence type="predicted"/>
<evidence type="ECO:0000259" key="2">
    <source>
        <dbReference type="SMART" id="SM00507"/>
    </source>
</evidence>
<evidence type="ECO:0000256" key="1">
    <source>
        <dbReference type="SAM" id="MobiDB-lite"/>
    </source>
</evidence>
<keyword evidence="3" id="KW-0378">Hydrolase</keyword>
<feature type="domain" description="HNH nuclease" evidence="2">
    <location>
        <begin position="237"/>
        <end position="293"/>
    </location>
</feature>
<dbReference type="GO" id="GO:0004519">
    <property type="term" value="F:endonuclease activity"/>
    <property type="evidence" value="ECO:0007669"/>
    <property type="project" value="UniProtKB-KW"/>
</dbReference>
<accession>T1CSW0</accession>
<dbReference type="InterPro" id="IPR002711">
    <property type="entry name" value="HNH"/>
</dbReference>
<gene>
    <name evidence="3" type="ORF">B1B_04341</name>
</gene>
<dbReference type="Gene3D" id="1.10.30.50">
    <property type="match status" value="1"/>
</dbReference>
<dbReference type="EMBL" id="AUZY01002717">
    <property type="protein sequence ID" value="EQD71644.1"/>
    <property type="molecule type" value="Genomic_DNA"/>
</dbReference>
<keyword evidence="3" id="KW-0540">Nuclease</keyword>
<feature type="region of interest" description="Disordered" evidence="1">
    <location>
        <begin position="206"/>
        <end position="228"/>
    </location>
</feature>
<dbReference type="GO" id="GO:0003676">
    <property type="term" value="F:nucleic acid binding"/>
    <property type="evidence" value="ECO:0007669"/>
    <property type="project" value="InterPro"/>
</dbReference>
<keyword evidence="3" id="KW-0255">Endonuclease</keyword>
<dbReference type="AlphaFoldDB" id="T1CSW0"/>
<dbReference type="SMART" id="SM00507">
    <property type="entry name" value="HNHc"/>
    <property type="match status" value="1"/>
</dbReference>